<dbReference type="Gene3D" id="2.60.40.1120">
    <property type="entry name" value="Carboxypeptidase-like, regulatory domain"/>
    <property type="match status" value="1"/>
</dbReference>
<dbReference type="PROSITE" id="PS52016">
    <property type="entry name" value="TONB_DEPENDENT_REC_3"/>
    <property type="match status" value="1"/>
</dbReference>
<keyword evidence="6 8" id="KW-0472">Membrane</keyword>
<evidence type="ECO:0000256" key="7">
    <source>
        <dbReference type="ARBA" id="ARBA00023237"/>
    </source>
</evidence>
<dbReference type="EMBL" id="BAABFN010000004">
    <property type="protein sequence ID" value="GAA4310019.1"/>
    <property type="molecule type" value="Genomic_DNA"/>
</dbReference>
<evidence type="ECO:0000256" key="9">
    <source>
        <dbReference type="SAM" id="SignalP"/>
    </source>
</evidence>
<feature type="domain" description="Outer membrane protein beta-barrel" evidence="11">
    <location>
        <begin position="589"/>
        <end position="677"/>
    </location>
</feature>
<protein>
    <submittedName>
        <fullName evidence="12">TonB-dependent receptor</fullName>
    </submittedName>
</protein>
<evidence type="ECO:0000256" key="5">
    <source>
        <dbReference type="ARBA" id="ARBA00022729"/>
    </source>
</evidence>
<keyword evidence="5 9" id="KW-0732">Signal</keyword>
<evidence type="ECO:0000256" key="1">
    <source>
        <dbReference type="ARBA" id="ARBA00004571"/>
    </source>
</evidence>
<dbReference type="InterPro" id="IPR037066">
    <property type="entry name" value="Plug_dom_sf"/>
</dbReference>
<evidence type="ECO:0000256" key="6">
    <source>
        <dbReference type="ARBA" id="ARBA00023136"/>
    </source>
</evidence>
<dbReference type="Proteomes" id="UP001501207">
    <property type="component" value="Unassembled WGS sequence"/>
</dbReference>
<evidence type="ECO:0000256" key="3">
    <source>
        <dbReference type="ARBA" id="ARBA00022452"/>
    </source>
</evidence>
<proteinExistence type="inferred from homology"/>
<comment type="subcellular location">
    <subcellularLocation>
        <location evidence="1 8">Cell outer membrane</location>
        <topology evidence="1 8">Multi-pass membrane protein</topology>
    </subcellularLocation>
</comment>
<evidence type="ECO:0000256" key="2">
    <source>
        <dbReference type="ARBA" id="ARBA00022448"/>
    </source>
</evidence>
<keyword evidence="7 8" id="KW-0998">Cell outer membrane</keyword>
<dbReference type="SUPFAM" id="SSF49464">
    <property type="entry name" value="Carboxypeptidase regulatory domain-like"/>
    <property type="match status" value="1"/>
</dbReference>
<keyword evidence="3 8" id="KW-1134">Transmembrane beta strand</keyword>
<feature type="domain" description="TonB-dependent receptor plug" evidence="10">
    <location>
        <begin position="137"/>
        <end position="240"/>
    </location>
</feature>
<dbReference type="PANTHER" id="PTHR30069:SF29">
    <property type="entry name" value="HEMOGLOBIN AND HEMOGLOBIN-HAPTOGLOBIN-BINDING PROTEIN 1-RELATED"/>
    <property type="match status" value="1"/>
</dbReference>
<gene>
    <name evidence="12" type="ORF">GCM10023143_18190</name>
</gene>
<dbReference type="PANTHER" id="PTHR30069">
    <property type="entry name" value="TONB-DEPENDENT OUTER MEMBRANE RECEPTOR"/>
    <property type="match status" value="1"/>
</dbReference>
<keyword evidence="4 8" id="KW-0812">Transmembrane</keyword>
<evidence type="ECO:0000256" key="8">
    <source>
        <dbReference type="PROSITE-ProRule" id="PRU01360"/>
    </source>
</evidence>
<dbReference type="InterPro" id="IPR039426">
    <property type="entry name" value="TonB-dep_rcpt-like"/>
</dbReference>
<dbReference type="InterPro" id="IPR041700">
    <property type="entry name" value="OMP_b-brl_3"/>
</dbReference>
<evidence type="ECO:0000256" key="4">
    <source>
        <dbReference type="ARBA" id="ARBA00022692"/>
    </source>
</evidence>
<comment type="caution">
    <text evidence="12">The sequence shown here is derived from an EMBL/GenBank/DDBJ whole genome shotgun (WGS) entry which is preliminary data.</text>
</comment>
<dbReference type="Pfam" id="PF14905">
    <property type="entry name" value="OMP_b-brl_3"/>
    <property type="match status" value="1"/>
</dbReference>
<feature type="signal peptide" evidence="9">
    <location>
        <begin position="1"/>
        <end position="19"/>
    </location>
</feature>
<comment type="similarity">
    <text evidence="8">Belongs to the TonB-dependent receptor family.</text>
</comment>
<dbReference type="Pfam" id="PF07715">
    <property type="entry name" value="Plug"/>
    <property type="match status" value="1"/>
</dbReference>
<dbReference type="InterPro" id="IPR036942">
    <property type="entry name" value="Beta-barrel_TonB_sf"/>
</dbReference>
<keyword evidence="2 8" id="KW-0813">Transport</keyword>
<dbReference type="Gene3D" id="2.170.130.10">
    <property type="entry name" value="TonB-dependent receptor, plug domain"/>
    <property type="match status" value="1"/>
</dbReference>
<organism evidence="12 13">
    <name type="scientific">Compostibacter hankyongensis</name>
    <dbReference type="NCBI Taxonomy" id="1007089"/>
    <lineage>
        <taxon>Bacteria</taxon>
        <taxon>Pseudomonadati</taxon>
        <taxon>Bacteroidota</taxon>
        <taxon>Chitinophagia</taxon>
        <taxon>Chitinophagales</taxon>
        <taxon>Chitinophagaceae</taxon>
        <taxon>Compostibacter</taxon>
    </lineage>
</organism>
<keyword evidence="13" id="KW-1185">Reference proteome</keyword>
<keyword evidence="12" id="KW-0675">Receptor</keyword>
<evidence type="ECO:0000259" key="10">
    <source>
        <dbReference type="Pfam" id="PF07715"/>
    </source>
</evidence>
<evidence type="ECO:0000259" key="11">
    <source>
        <dbReference type="Pfam" id="PF14905"/>
    </source>
</evidence>
<dbReference type="RefSeq" id="WP_344978423.1">
    <property type="nucleotide sequence ID" value="NZ_BAABFN010000004.1"/>
</dbReference>
<dbReference type="Pfam" id="PF13620">
    <property type="entry name" value="CarboxypepD_reg"/>
    <property type="match status" value="1"/>
</dbReference>
<feature type="chain" id="PRO_5045751441" evidence="9">
    <location>
        <begin position="20"/>
        <end position="810"/>
    </location>
</feature>
<sequence>MRSILLIPVFCGIAFLAQAQQPSPAGSKSADSHAAAATYACYGTVKHPDGLPVAGASVQIAELNRQTVSDDEGRFSFSGIPAGHYLLRISHLGDKAAEILLDFSAKKSVRINVTLEPQIGRLRELTVAGKSENREVADQPVKAEVINTRAVQEQPSTLVEVMNRTAGIRIRQSGGLGAPANLSINGFQGRSVKYFRDGIPMDYLGAAYDISLLPVNMLERVEVYKGVLPARLGADALGGAVNMVSKHARDKSLEASYETGSFNTHRAALNAFFRDTTTKLFAGINAFYNYSDNNYDVDVLLTDPETGKQEDDPTRVKLFHNRFRNYFGEIYAGVSGTKWADELRLGLTGFHIDRQAQFAPAMTQPFGAAFNSQYALVPTLRYKKAFFNDKLRLDQFFAVNTLHIKQVDTAAGQYDWYGRFTPSTSRRGELSVRGSLAQLNYSYYTSRSRLSYRLGDRNTLDFNMVFSGFKRVGHDPLGITFTNTGKDVLSLPARYDKRVLALGLETRFPGEKLTNDFIVKHFHYTTRATGSDYAGGAIDYDNKNSQWGAAEALKFELNRFSFLRLSGETTLRLPEQDELFGDGNMHLPNLGLKPERSMNLNLGYRLDRPGQFALELNGFYRRTKNMILQVPYNFLYTQSQNIQQVKGLGIEADVRVKLLDWLEANGNVTYQDMRLFNTGNPGTEDARLRNTPYFFANAGLEASLGKVLLKNDRLKIYWHFLFVREYYLDVVPKDKEPDGFLGLWGKAQFDAPNIIPNQSVHTAGFVYSPSGKGFSLGFQVKDIFDVPVYDNFKIQNAGRSFYVKLNYSIP</sequence>
<dbReference type="InterPro" id="IPR008969">
    <property type="entry name" value="CarboxyPept-like_regulatory"/>
</dbReference>
<dbReference type="Gene3D" id="2.40.170.20">
    <property type="entry name" value="TonB-dependent receptor, beta-barrel domain"/>
    <property type="match status" value="1"/>
</dbReference>
<dbReference type="InterPro" id="IPR012910">
    <property type="entry name" value="Plug_dom"/>
</dbReference>
<name>A0ABP8FS92_9BACT</name>
<dbReference type="SUPFAM" id="SSF56935">
    <property type="entry name" value="Porins"/>
    <property type="match status" value="1"/>
</dbReference>
<reference evidence="13" key="1">
    <citation type="journal article" date="2019" name="Int. J. Syst. Evol. Microbiol.">
        <title>The Global Catalogue of Microorganisms (GCM) 10K type strain sequencing project: providing services to taxonomists for standard genome sequencing and annotation.</title>
        <authorList>
            <consortium name="The Broad Institute Genomics Platform"/>
            <consortium name="The Broad Institute Genome Sequencing Center for Infectious Disease"/>
            <person name="Wu L."/>
            <person name="Ma J."/>
        </authorList>
    </citation>
    <scope>NUCLEOTIDE SEQUENCE [LARGE SCALE GENOMIC DNA]</scope>
    <source>
        <strain evidence="13">JCM 17664</strain>
    </source>
</reference>
<evidence type="ECO:0000313" key="12">
    <source>
        <dbReference type="EMBL" id="GAA4310019.1"/>
    </source>
</evidence>
<accession>A0ABP8FS92</accession>
<evidence type="ECO:0000313" key="13">
    <source>
        <dbReference type="Proteomes" id="UP001501207"/>
    </source>
</evidence>